<dbReference type="EMBL" id="LAZR01020769">
    <property type="protein sequence ID" value="KKL87682.1"/>
    <property type="molecule type" value="Genomic_DNA"/>
</dbReference>
<gene>
    <name evidence="1" type="ORF">LCGC14_1932270</name>
</gene>
<evidence type="ECO:0000313" key="1">
    <source>
        <dbReference type="EMBL" id="KKL87682.1"/>
    </source>
</evidence>
<name>A0A0F9IK88_9ZZZZ</name>
<accession>A0A0F9IK88</accession>
<dbReference type="AlphaFoldDB" id="A0A0F9IK88"/>
<reference evidence="1" key="1">
    <citation type="journal article" date="2015" name="Nature">
        <title>Complex archaea that bridge the gap between prokaryotes and eukaryotes.</title>
        <authorList>
            <person name="Spang A."/>
            <person name="Saw J.H."/>
            <person name="Jorgensen S.L."/>
            <person name="Zaremba-Niedzwiedzka K."/>
            <person name="Martijn J."/>
            <person name="Lind A.E."/>
            <person name="van Eijk R."/>
            <person name="Schleper C."/>
            <person name="Guy L."/>
            <person name="Ettema T.J."/>
        </authorList>
    </citation>
    <scope>NUCLEOTIDE SEQUENCE</scope>
</reference>
<proteinExistence type="predicted"/>
<protein>
    <submittedName>
        <fullName evidence="1">Uncharacterized protein</fullName>
    </submittedName>
</protein>
<sequence>MTRQDKILPFLSLSLLGDSKMETVTPEIGRFPGQMCQATAICVNRLKEGSSGNTLSREQMAAIIGRPCSPGSLGYGNVLTAIKHVETNFGVTWEWKRPLQAWLCLDDSGKVSTTKTRINRARRVAKRAVCIAESVDPSNLNLEDKRDHGLNLAVAGMTLVCSSGAFRRRVAKLEGPRPPVVGKLIELMGGNAQDNGK</sequence>
<organism evidence="1">
    <name type="scientific">marine sediment metagenome</name>
    <dbReference type="NCBI Taxonomy" id="412755"/>
    <lineage>
        <taxon>unclassified sequences</taxon>
        <taxon>metagenomes</taxon>
        <taxon>ecological metagenomes</taxon>
    </lineage>
</organism>
<comment type="caution">
    <text evidence="1">The sequence shown here is derived from an EMBL/GenBank/DDBJ whole genome shotgun (WGS) entry which is preliminary data.</text>
</comment>